<name>A0AAD8MLX2_9APIA</name>
<dbReference type="Pfam" id="PF00076">
    <property type="entry name" value="RRM_1"/>
    <property type="match status" value="2"/>
</dbReference>
<dbReference type="GO" id="GO:1901259">
    <property type="term" value="P:chloroplast rRNA processing"/>
    <property type="evidence" value="ECO:0007669"/>
    <property type="project" value="TreeGrafter"/>
</dbReference>
<feature type="domain" description="RRM" evidence="9">
    <location>
        <begin position="186"/>
        <end position="264"/>
    </location>
</feature>
<reference evidence="10" key="1">
    <citation type="submission" date="2023-02" db="EMBL/GenBank/DDBJ databases">
        <title>Genome of toxic invasive species Heracleum sosnowskyi carries increased number of genes despite the absence of recent whole-genome duplications.</title>
        <authorList>
            <person name="Schelkunov M."/>
            <person name="Shtratnikova V."/>
            <person name="Makarenko M."/>
            <person name="Klepikova A."/>
            <person name="Omelchenko D."/>
            <person name="Novikova G."/>
            <person name="Obukhova E."/>
            <person name="Bogdanov V."/>
            <person name="Penin A."/>
            <person name="Logacheva M."/>
        </authorList>
    </citation>
    <scope>NUCLEOTIDE SEQUENCE</scope>
    <source>
        <strain evidence="10">Hsosn_3</strain>
        <tissue evidence="10">Leaf</tissue>
    </source>
</reference>
<evidence type="ECO:0000256" key="7">
    <source>
        <dbReference type="ARBA" id="ARBA00023274"/>
    </source>
</evidence>
<dbReference type="SMART" id="SM00360">
    <property type="entry name" value="RRM"/>
    <property type="match status" value="2"/>
</dbReference>
<dbReference type="EMBL" id="JAUIZM010000007">
    <property type="protein sequence ID" value="KAK1377254.1"/>
    <property type="molecule type" value="Genomic_DNA"/>
</dbReference>
<gene>
    <name evidence="10" type="ORF">POM88_033447</name>
</gene>
<keyword evidence="11" id="KW-1185">Reference proteome</keyword>
<keyword evidence="3" id="KW-0934">Plastid</keyword>
<evidence type="ECO:0000256" key="4">
    <source>
        <dbReference type="ARBA" id="ARBA00022664"/>
    </source>
</evidence>
<keyword evidence="6 8" id="KW-0694">RNA-binding</keyword>
<evidence type="ECO:0000256" key="2">
    <source>
        <dbReference type="ARBA" id="ARBA00022528"/>
    </source>
</evidence>
<feature type="domain" description="RRM" evidence="9">
    <location>
        <begin position="95"/>
        <end position="173"/>
    </location>
</feature>
<dbReference type="Gene3D" id="3.30.70.330">
    <property type="match status" value="2"/>
</dbReference>
<organism evidence="10 11">
    <name type="scientific">Heracleum sosnowskyi</name>
    <dbReference type="NCBI Taxonomy" id="360622"/>
    <lineage>
        <taxon>Eukaryota</taxon>
        <taxon>Viridiplantae</taxon>
        <taxon>Streptophyta</taxon>
        <taxon>Embryophyta</taxon>
        <taxon>Tracheophyta</taxon>
        <taxon>Spermatophyta</taxon>
        <taxon>Magnoliopsida</taxon>
        <taxon>eudicotyledons</taxon>
        <taxon>Gunneridae</taxon>
        <taxon>Pentapetalae</taxon>
        <taxon>asterids</taxon>
        <taxon>campanulids</taxon>
        <taxon>Apiales</taxon>
        <taxon>Apiaceae</taxon>
        <taxon>Apioideae</taxon>
        <taxon>apioid superclade</taxon>
        <taxon>Tordylieae</taxon>
        <taxon>Tordyliinae</taxon>
        <taxon>Heracleum</taxon>
    </lineage>
</organism>
<evidence type="ECO:0000256" key="3">
    <source>
        <dbReference type="ARBA" id="ARBA00022640"/>
    </source>
</evidence>
<evidence type="ECO:0000256" key="8">
    <source>
        <dbReference type="PROSITE-ProRule" id="PRU00176"/>
    </source>
</evidence>
<proteinExistence type="predicted"/>
<evidence type="ECO:0000313" key="11">
    <source>
        <dbReference type="Proteomes" id="UP001237642"/>
    </source>
</evidence>
<dbReference type="SUPFAM" id="SSF54928">
    <property type="entry name" value="RNA-binding domain, RBD"/>
    <property type="match status" value="2"/>
</dbReference>
<evidence type="ECO:0000256" key="5">
    <source>
        <dbReference type="ARBA" id="ARBA00022737"/>
    </source>
</evidence>
<dbReference type="GO" id="GO:0006397">
    <property type="term" value="P:mRNA processing"/>
    <property type="evidence" value="ECO:0007669"/>
    <property type="project" value="UniProtKB-KW"/>
</dbReference>
<dbReference type="GO" id="GO:0003729">
    <property type="term" value="F:mRNA binding"/>
    <property type="evidence" value="ECO:0007669"/>
    <property type="project" value="TreeGrafter"/>
</dbReference>
<evidence type="ECO:0000259" key="9">
    <source>
        <dbReference type="PROSITE" id="PS50102"/>
    </source>
</evidence>
<accession>A0AAD8MLX2</accession>
<dbReference type="AlphaFoldDB" id="A0AAD8MLX2"/>
<dbReference type="GO" id="GO:0009535">
    <property type="term" value="C:chloroplast thylakoid membrane"/>
    <property type="evidence" value="ECO:0007669"/>
    <property type="project" value="TreeGrafter"/>
</dbReference>
<dbReference type="InterPro" id="IPR050502">
    <property type="entry name" value="Euk_RNA-bind_prot"/>
</dbReference>
<dbReference type="PANTHER" id="PTHR48025">
    <property type="entry name" value="OS02G0815200 PROTEIN"/>
    <property type="match status" value="1"/>
</dbReference>
<comment type="caution">
    <text evidence="10">The sequence shown here is derived from an EMBL/GenBank/DDBJ whole genome shotgun (WGS) entry which is preliminary data.</text>
</comment>
<comment type="subcellular location">
    <subcellularLocation>
        <location evidence="1">Plastid</location>
        <location evidence="1">Chloroplast</location>
    </subcellularLocation>
</comment>
<dbReference type="InterPro" id="IPR035979">
    <property type="entry name" value="RBD_domain_sf"/>
</dbReference>
<evidence type="ECO:0000313" key="10">
    <source>
        <dbReference type="EMBL" id="KAK1377254.1"/>
    </source>
</evidence>
<sequence>MACISSSLVIKPSTTTISSIFSQPTKSVSSKLSIQSKPPLLISCSSVSSLPFNLSAVEKKTQNLFLIKALVQENLEEEDEIVEDTEEEWVPSEDCKVYVGNLPYDVDSAQLSGMFIEAGVVEQAEIIYNRETGQSRGFGFVSMHTVGEAEKAVHMFSGYELNDRILTVNKASPRGRRPERVFGPPNRIYVGNLPWEVDDAGLKEIFSKHGKVLNARVVRDRESNRSKGFGFVTMSTESELNDAISNLDHQNLNGRPIVVSVAEEKPRSY</sequence>
<dbReference type="InterPro" id="IPR012677">
    <property type="entry name" value="Nucleotide-bd_a/b_plait_sf"/>
</dbReference>
<dbReference type="CDD" id="cd21608">
    <property type="entry name" value="RRM2_NsCP33_like"/>
    <property type="match status" value="1"/>
</dbReference>
<evidence type="ECO:0000256" key="1">
    <source>
        <dbReference type="ARBA" id="ARBA00004229"/>
    </source>
</evidence>
<dbReference type="InterPro" id="IPR048289">
    <property type="entry name" value="RRM2_NsCP33-like"/>
</dbReference>
<keyword evidence="2" id="KW-0150">Chloroplast</keyword>
<keyword evidence="4" id="KW-0507">mRNA processing</keyword>
<dbReference type="GO" id="GO:1990904">
    <property type="term" value="C:ribonucleoprotein complex"/>
    <property type="evidence" value="ECO:0007669"/>
    <property type="project" value="UniProtKB-KW"/>
</dbReference>
<dbReference type="PROSITE" id="PS50102">
    <property type="entry name" value="RRM"/>
    <property type="match status" value="2"/>
</dbReference>
<protein>
    <submittedName>
        <fullName evidence="10">28 kDa ribonucleoprotein, chloroplastic-like</fullName>
    </submittedName>
</protein>
<evidence type="ECO:0000256" key="6">
    <source>
        <dbReference type="ARBA" id="ARBA00022884"/>
    </source>
</evidence>
<keyword evidence="7 10" id="KW-0687">Ribonucleoprotein</keyword>
<dbReference type="InterPro" id="IPR000504">
    <property type="entry name" value="RRM_dom"/>
</dbReference>
<dbReference type="PANTHER" id="PTHR48025:SF3">
    <property type="entry name" value="31 KDA RIBONUCLEOPROTEIN, CHLOROPLASTIC-RELATED"/>
    <property type="match status" value="1"/>
</dbReference>
<keyword evidence="5" id="KW-0677">Repeat</keyword>
<dbReference type="Proteomes" id="UP001237642">
    <property type="component" value="Unassembled WGS sequence"/>
</dbReference>
<reference evidence="10" key="2">
    <citation type="submission" date="2023-05" db="EMBL/GenBank/DDBJ databases">
        <authorList>
            <person name="Schelkunov M.I."/>
        </authorList>
    </citation>
    <scope>NUCLEOTIDE SEQUENCE</scope>
    <source>
        <strain evidence="10">Hsosn_3</strain>
        <tissue evidence="10">Leaf</tissue>
    </source>
</reference>